<accession>A0ABZ0IF35</accession>
<dbReference type="InterPro" id="IPR002410">
    <property type="entry name" value="Peptidase_S33"/>
</dbReference>
<evidence type="ECO:0000313" key="7">
    <source>
        <dbReference type="Proteomes" id="UP001626549"/>
    </source>
</evidence>
<dbReference type="PANTHER" id="PTHR43798:SF27">
    <property type="entry name" value="HYDROLASE ALPHA_BETA HYDROLASE FOLD FAMILY"/>
    <property type="match status" value="1"/>
</dbReference>
<protein>
    <submittedName>
        <fullName evidence="6">Proline iminopeptidase-family hydrolase</fullName>
    </submittedName>
</protein>
<dbReference type="Proteomes" id="UP001626549">
    <property type="component" value="Chromosome"/>
</dbReference>
<keyword evidence="7" id="KW-1185">Reference proteome</keyword>
<dbReference type="PRINTS" id="PR00793">
    <property type="entry name" value="PROAMNOPTASE"/>
</dbReference>
<dbReference type="InterPro" id="IPR005945">
    <property type="entry name" value="Pro_imino_pep"/>
</dbReference>
<dbReference type="RefSeq" id="WP_407329262.1">
    <property type="nucleotide sequence ID" value="NZ_CP136865.1"/>
</dbReference>
<evidence type="ECO:0000256" key="2">
    <source>
        <dbReference type="ARBA" id="ARBA00022801"/>
    </source>
</evidence>
<comment type="similarity">
    <text evidence="1">Belongs to the peptidase S33 family.</text>
</comment>
<feature type="domain" description="AB hydrolase-1" evidence="5">
    <location>
        <begin position="53"/>
        <end position="294"/>
    </location>
</feature>
<dbReference type="Gene3D" id="3.40.50.1820">
    <property type="entry name" value="alpha/beta hydrolase"/>
    <property type="match status" value="1"/>
</dbReference>
<dbReference type="InterPro" id="IPR000073">
    <property type="entry name" value="AB_hydrolase_1"/>
</dbReference>
<dbReference type="InterPro" id="IPR029058">
    <property type="entry name" value="AB_hydrolase_fold"/>
</dbReference>
<keyword evidence="4" id="KW-0732">Signal</keyword>
<dbReference type="NCBIfam" id="TIGR01250">
    <property type="entry name" value="pro_imino_pep_2"/>
    <property type="match status" value="1"/>
</dbReference>
<dbReference type="PIRSF" id="PIRSF005539">
    <property type="entry name" value="Pept_S33_TRI_F1"/>
    <property type="match status" value="1"/>
</dbReference>
<dbReference type="SUPFAM" id="SSF53474">
    <property type="entry name" value="alpha/beta-Hydrolases"/>
    <property type="match status" value="1"/>
</dbReference>
<feature type="chain" id="PRO_5046016621" evidence="4">
    <location>
        <begin position="22"/>
        <end position="318"/>
    </location>
</feature>
<evidence type="ECO:0000256" key="4">
    <source>
        <dbReference type="SAM" id="SignalP"/>
    </source>
</evidence>
<reference evidence="6 7" key="1">
    <citation type="submission" date="2023-10" db="EMBL/GenBank/DDBJ databases">
        <title>Two novel species belonging to the OM43/NOR5 clade.</title>
        <authorList>
            <person name="Park M."/>
        </authorList>
    </citation>
    <scope>NUCLEOTIDE SEQUENCE [LARGE SCALE GENOMIC DNA]</scope>
    <source>
        <strain evidence="6 7">IMCC45268</strain>
    </source>
</reference>
<dbReference type="PANTHER" id="PTHR43798">
    <property type="entry name" value="MONOACYLGLYCEROL LIPASE"/>
    <property type="match status" value="1"/>
</dbReference>
<sequence>MRVVNGFFAFALMLASFATFAETELRSGFIEVEGGPLWYEVASGESVNGDAVPLVTLHGGPGGTSCGLQLLYPLSDERAVIRYDQLGTGRSGRPRDAALWNRDRFVEALHTLRTELGLKRMHLQGHSWGGSLAAYYVLEKGTEGIVSLTLSSPLISTPLWIRDANTLRATLDPEVQAVLDKHEAEGSTDHEDYEKATAVFYEQFVRRGEAQEVVDCPSAPWNSVIYNQMWGPTEFYATGSLQDFDLTPRLAEIDVPTLFVTGEFDEARPDTVKGFAETVPGSRFEVIPGVGHATISREPQLYRDLLREFMREAEALGR</sequence>
<evidence type="ECO:0000259" key="5">
    <source>
        <dbReference type="Pfam" id="PF00561"/>
    </source>
</evidence>
<evidence type="ECO:0000256" key="3">
    <source>
        <dbReference type="PIRNR" id="PIRNR005539"/>
    </source>
</evidence>
<dbReference type="GO" id="GO:0016787">
    <property type="term" value="F:hydrolase activity"/>
    <property type="evidence" value="ECO:0007669"/>
    <property type="project" value="UniProtKB-KW"/>
</dbReference>
<evidence type="ECO:0000313" key="6">
    <source>
        <dbReference type="EMBL" id="WOJ98081.1"/>
    </source>
</evidence>
<keyword evidence="2 3" id="KW-0378">Hydrolase</keyword>
<feature type="signal peptide" evidence="4">
    <location>
        <begin position="1"/>
        <end position="21"/>
    </location>
</feature>
<gene>
    <name evidence="6" type="ORF">R0137_05770</name>
</gene>
<proteinExistence type="inferred from homology"/>
<organism evidence="6 7">
    <name type="scientific">Congregibacter brevis</name>
    <dbReference type="NCBI Taxonomy" id="3081201"/>
    <lineage>
        <taxon>Bacteria</taxon>
        <taxon>Pseudomonadati</taxon>
        <taxon>Pseudomonadota</taxon>
        <taxon>Gammaproteobacteria</taxon>
        <taxon>Cellvibrionales</taxon>
        <taxon>Halieaceae</taxon>
        <taxon>Congregibacter</taxon>
    </lineage>
</organism>
<dbReference type="InterPro" id="IPR050266">
    <property type="entry name" value="AB_hydrolase_sf"/>
</dbReference>
<name>A0ABZ0IF35_9GAMM</name>
<dbReference type="Pfam" id="PF00561">
    <property type="entry name" value="Abhydrolase_1"/>
    <property type="match status" value="1"/>
</dbReference>
<evidence type="ECO:0000256" key="1">
    <source>
        <dbReference type="ARBA" id="ARBA00010088"/>
    </source>
</evidence>
<dbReference type="EMBL" id="CP136865">
    <property type="protein sequence ID" value="WOJ98081.1"/>
    <property type="molecule type" value="Genomic_DNA"/>
</dbReference>